<name>A0A0F9AQB6_9ZZZZ</name>
<accession>A0A0F9AQB6</accession>
<feature type="domain" description="Ribbon-helix-helix protein CopG" evidence="1">
    <location>
        <begin position="8"/>
        <end position="43"/>
    </location>
</feature>
<dbReference type="Pfam" id="PF01402">
    <property type="entry name" value="RHH_1"/>
    <property type="match status" value="1"/>
</dbReference>
<dbReference type="GO" id="GO:0006355">
    <property type="term" value="P:regulation of DNA-templated transcription"/>
    <property type="evidence" value="ECO:0007669"/>
    <property type="project" value="InterPro"/>
</dbReference>
<organism evidence="2">
    <name type="scientific">marine sediment metagenome</name>
    <dbReference type="NCBI Taxonomy" id="412755"/>
    <lineage>
        <taxon>unclassified sequences</taxon>
        <taxon>metagenomes</taxon>
        <taxon>ecological metagenomes</taxon>
    </lineage>
</organism>
<evidence type="ECO:0000313" key="2">
    <source>
        <dbReference type="EMBL" id="KKL11640.1"/>
    </source>
</evidence>
<comment type="caution">
    <text evidence="2">The sequence shown here is derived from an EMBL/GenBank/DDBJ whole genome shotgun (WGS) entry which is preliminary data.</text>
</comment>
<proteinExistence type="predicted"/>
<dbReference type="AlphaFoldDB" id="A0A0F9AQB6"/>
<reference evidence="2" key="1">
    <citation type="journal article" date="2015" name="Nature">
        <title>Complex archaea that bridge the gap between prokaryotes and eukaryotes.</title>
        <authorList>
            <person name="Spang A."/>
            <person name="Saw J.H."/>
            <person name="Jorgensen S.L."/>
            <person name="Zaremba-Niedzwiedzka K."/>
            <person name="Martijn J."/>
            <person name="Lind A.E."/>
            <person name="van Eijk R."/>
            <person name="Schleper C."/>
            <person name="Guy L."/>
            <person name="Ettema T.J."/>
        </authorList>
    </citation>
    <scope>NUCLEOTIDE SEQUENCE</scope>
</reference>
<gene>
    <name evidence="2" type="ORF">LCGC14_2543760</name>
</gene>
<protein>
    <recommendedName>
        <fullName evidence="1">Ribbon-helix-helix protein CopG domain-containing protein</fullName>
    </recommendedName>
</protein>
<sequence>MSNLKRRQIHISDDQVAQLDELADENISRAAHVRIAIEQYLERARRRQRRTAATS</sequence>
<evidence type="ECO:0000259" key="1">
    <source>
        <dbReference type="Pfam" id="PF01402"/>
    </source>
</evidence>
<dbReference type="InterPro" id="IPR013321">
    <property type="entry name" value="Arc_rbn_hlx_hlx"/>
</dbReference>
<dbReference type="CDD" id="cd21631">
    <property type="entry name" value="RHH_CopG_NikR-like"/>
    <property type="match status" value="1"/>
</dbReference>
<dbReference type="InterPro" id="IPR002145">
    <property type="entry name" value="CopG"/>
</dbReference>
<dbReference type="Gene3D" id="1.10.1220.10">
    <property type="entry name" value="Met repressor-like"/>
    <property type="match status" value="1"/>
</dbReference>
<dbReference type="EMBL" id="LAZR01041568">
    <property type="protein sequence ID" value="KKL11640.1"/>
    <property type="molecule type" value="Genomic_DNA"/>
</dbReference>